<dbReference type="PIRSF" id="PIRSF036625">
    <property type="entry name" value="GAF_ANTAR"/>
    <property type="match status" value="1"/>
</dbReference>
<keyword evidence="2" id="KW-0804">Transcription</keyword>
<evidence type="ECO:0000313" key="5">
    <source>
        <dbReference type="Proteomes" id="UP000245507"/>
    </source>
</evidence>
<name>A0A316TP09_9ACTN</name>
<dbReference type="InterPro" id="IPR005561">
    <property type="entry name" value="ANTAR"/>
</dbReference>
<dbReference type="Gene3D" id="1.10.10.10">
    <property type="entry name" value="Winged helix-like DNA-binding domain superfamily/Winged helix DNA-binding domain"/>
    <property type="match status" value="1"/>
</dbReference>
<dbReference type="Gene3D" id="3.30.450.40">
    <property type="match status" value="1"/>
</dbReference>
<evidence type="ECO:0000313" key="4">
    <source>
        <dbReference type="EMBL" id="PWN04949.1"/>
    </source>
</evidence>
<evidence type="ECO:0000256" key="2">
    <source>
        <dbReference type="ARBA" id="ARBA00023163"/>
    </source>
</evidence>
<sequence length="254" mass="26797">MRSELVAVVTDSSPGRSVADALCATCVRLFEVDGAAVSVVLNGTSSGTFGSSSETSRRLDEYQFTFGEGPCLDAVAAQEAVLVPDLDSPQEQRWPVFANAVLEDGIRGVFSLPITVGSECVGALDLFRAGPGPLQGDILAGAMIAAEFASAPFLDFMAEARNETELDEFYGMSVPSEADADGDGDGDGVDRFEVYQATGMLISMLDVHAAEALVRLRAHAMATGQTASQVARAIIERRLVLDRDDKGEAGRSPR</sequence>
<proteinExistence type="predicted"/>
<dbReference type="InterPro" id="IPR036388">
    <property type="entry name" value="WH-like_DNA-bd_sf"/>
</dbReference>
<gene>
    <name evidence="4" type="ORF">DJ010_00850</name>
</gene>
<keyword evidence="1" id="KW-0805">Transcription regulation</keyword>
<protein>
    <submittedName>
        <fullName evidence="4">Antitermination regulator</fullName>
    </submittedName>
</protein>
<dbReference type="Pfam" id="PF01590">
    <property type="entry name" value="GAF"/>
    <property type="match status" value="1"/>
</dbReference>
<comment type="caution">
    <text evidence="4">The sequence shown here is derived from an EMBL/GenBank/DDBJ whole genome shotgun (WGS) entry which is preliminary data.</text>
</comment>
<feature type="domain" description="ANTAR" evidence="3">
    <location>
        <begin position="171"/>
        <end position="235"/>
    </location>
</feature>
<accession>A0A316TP09</accession>
<dbReference type="Proteomes" id="UP000245507">
    <property type="component" value="Unassembled WGS sequence"/>
</dbReference>
<dbReference type="SUPFAM" id="SSF55781">
    <property type="entry name" value="GAF domain-like"/>
    <property type="match status" value="1"/>
</dbReference>
<dbReference type="OrthoDB" id="7466251at2"/>
<dbReference type="SMART" id="SM01012">
    <property type="entry name" value="ANTAR"/>
    <property type="match status" value="1"/>
</dbReference>
<dbReference type="InterPro" id="IPR003018">
    <property type="entry name" value="GAF"/>
</dbReference>
<dbReference type="EMBL" id="QGDD01000001">
    <property type="protein sequence ID" value="PWN04949.1"/>
    <property type="molecule type" value="Genomic_DNA"/>
</dbReference>
<dbReference type="AlphaFoldDB" id="A0A316TP09"/>
<dbReference type="GO" id="GO:0003723">
    <property type="term" value="F:RNA binding"/>
    <property type="evidence" value="ECO:0007669"/>
    <property type="project" value="InterPro"/>
</dbReference>
<evidence type="ECO:0000256" key="1">
    <source>
        <dbReference type="ARBA" id="ARBA00023015"/>
    </source>
</evidence>
<reference evidence="4 5" key="1">
    <citation type="submission" date="2018-05" db="EMBL/GenBank/DDBJ databases">
        <title>Nocardioides silvaticus genome.</title>
        <authorList>
            <person name="Li C."/>
            <person name="Wang G."/>
        </authorList>
    </citation>
    <scope>NUCLEOTIDE SEQUENCE [LARGE SCALE GENOMIC DNA]</scope>
    <source>
        <strain evidence="4 5">CCTCC AB 2018079</strain>
    </source>
</reference>
<organism evidence="4 5">
    <name type="scientific">Nocardioides silvaticus</name>
    <dbReference type="NCBI Taxonomy" id="2201891"/>
    <lineage>
        <taxon>Bacteria</taxon>
        <taxon>Bacillati</taxon>
        <taxon>Actinomycetota</taxon>
        <taxon>Actinomycetes</taxon>
        <taxon>Propionibacteriales</taxon>
        <taxon>Nocardioidaceae</taxon>
        <taxon>Nocardioides</taxon>
    </lineage>
</organism>
<dbReference type="Pfam" id="PF03861">
    <property type="entry name" value="ANTAR"/>
    <property type="match status" value="1"/>
</dbReference>
<dbReference type="InterPro" id="IPR012074">
    <property type="entry name" value="GAF_ANTAR"/>
</dbReference>
<keyword evidence="5" id="KW-1185">Reference proteome</keyword>
<evidence type="ECO:0000259" key="3">
    <source>
        <dbReference type="SMART" id="SM01012"/>
    </source>
</evidence>
<dbReference type="InterPro" id="IPR029016">
    <property type="entry name" value="GAF-like_dom_sf"/>
</dbReference>